<accession>A0A1G5SG66</accession>
<organism evidence="1 2">
    <name type="scientific">Nitrosomonas mobilis</name>
    <dbReference type="NCBI Taxonomy" id="51642"/>
    <lineage>
        <taxon>Bacteria</taxon>
        <taxon>Pseudomonadati</taxon>
        <taxon>Pseudomonadota</taxon>
        <taxon>Betaproteobacteria</taxon>
        <taxon>Nitrosomonadales</taxon>
        <taxon>Nitrosomonadaceae</taxon>
        <taxon>Nitrosomonas</taxon>
    </lineage>
</organism>
<gene>
    <name evidence="1" type="ORF">NSMM_490073</name>
</gene>
<reference evidence="1 2" key="1">
    <citation type="submission" date="2016-10" db="EMBL/GenBank/DDBJ databases">
        <authorList>
            <person name="de Groot N.N."/>
        </authorList>
    </citation>
    <scope>NUCLEOTIDE SEQUENCE [LARGE SCALE GENOMIC DNA]</scope>
    <source>
        <strain evidence="1">1</strain>
    </source>
</reference>
<name>A0A1G5SG66_9PROT</name>
<protein>
    <submittedName>
        <fullName evidence="1">Uncharacterized protein</fullName>
    </submittedName>
</protein>
<dbReference type="STRING" id="51642.NSMM_490073"/>
<proteinExistence type="predicted"/>
<evidence type="ECO:0000313" key="2">
    <source>
        <dbReference type="Proteomes" id="UP000198729"/>
    </source>
</evidence>
<dbReference type="EMBL" id="FMWO01000057">
    <property type="protein sequence ID" value="SCZ86184.1"/>
    <property type="molecule type" value="Genomic_DNA"/>
</dbReference>
<dbReference type="AlphaFoldDB" id="A0A1G5SG66"/>
<evidence type="ECO:0000313" key="1">
    <source>
        <dbReference type="EMBL" id="SCZ86184.1"/>
    </source>
</evidence>
<sequence length="62" mass="7634">MTPYLKDYVTEFNFLFHQIYKCARAQIECDENHGCYYNFERDAQLHGIFGDLWSSTRFRMRR</sequence>
<keyword evidence="2" id="KW-1185">Reference proteome</keyword>
<dbReference type="Proteomes" id="UP000198729">
    <property type="component" value="Unassembled WGS sequence"/>
</dbReference>